<sequence>MGFSHMLFSFWALIQGISSEGNHTTWSLWVPGNISAVEGSCVIIPCTATYPSDIGKTHVTVQYKNHKFLFSTWKVLFDSEEPEKNQRHFQGRTSLVGDMSQGNCSLKIDHVKTEDTKVYYVSLKVNGQKNWNNLQKEVSLNILENAERPVISDPGNLREALPVTMNCTVKHSCPIQPPVLEWSGVNGTISDFHTLGHQGVWTYSSSITFTPSYLDCRISCKVKHVGGKSATRERLLYVKFAPRDVHIEVLTVSIIEGSPVLLSCNCKADPPVSRYEWFYLKGGKTTNLKRYTESTKVYNVTRDMQFYCIAENQLGRNQSIPMYLSVEYKPHVTAESECILSGALVQCHCVVDSNPAAKITWSVNGSTPDDTFNFTFSSHSHKATATLTGPLQAKVSIACTAWNKHGDDSYVLPYQTNAGLLWKILPAVVVLICLSALSILIVTWRCKKRRRRHVLNYHRPYIPRNLDIYQESTPLYMNYNLADNIYTNGSYQMLYENCTPCFVRTKQQQRRAVWAFREVREDQHTTSEIPVYLEVI</sequence>
<feature type="signal peptide" evidence="2">
    <location>
        <begin position="1"/>
        <end position="19"/>
    </location>
</feature>
<feature type="transmembrane region" description="Helical" evidence="1">
    <location>
        <begin position="420"/>
        <end position="442"/>
    </location>
</feature>
<dbReference type="Proteomes" id="UP000018468">
    <property type="component" value="Linkage group LG24"/>
</dbReference>
<reference evidence="5" key="1">
    <citation type="submission" date="2011-12" db="EMBL/GenBank/DDBJ databases">
        <title>The Draft Genome of Lepisosteus oculatus.</title>
        <authorList>
            <consortium name="The Broad Institute Genome Assembly &amp; Analysis Group"/>
            <consortium name="Computational R&amp;D Group"/>
            <consortium name="and Sequencing Platform"/>
            <person name="Di Palma F."/>
            <person name="Alfoldi J."/>
            <person name="Johnson J."/>
            <person name="Berlin A."/>
            <person name="Gnerre S."/>
            <person name="Jaffe D."/>
            <person name="MacCallum I."/>
            <person name="Young S."/>
            <person name="Walker B.J."/>
            <person name="Lander E.S."/>
            <person name="Lindblad-Toh K."/>
        </authorList>
    </citation>
    <scope>NUCLEOTIDE SEQUENCE [LARGE SCALE GENOMIC DNA]</scope>
</reference>
<dbReference type="PANTHER" id="PTHR46484">
    <property type="entry name" value="SI:CH211-171H4.5-RELATED"/>
    <property type="match status" value="1"/>
</dbReference>
<keyword evidence="5" id="KW-1185">Reference proteome</keyword>
<dbReference type="InParanoid" id="W5MDX0"/>
<dbReference type="OrthoDB" id="10039395at2759"/>
<dbReference type="Pfam" id="PF07686">
    <property type="entry name" value="V-set"/>
    <property type="match status" value="1"/>
</dbReference>
<protein>
    <submittedName>
        <fullName evidence="4">Myelin-associated glycoprotein-like</fullName>
    </submittedName>
</protein>
<dbReference type="HOGENOM" id="CLU_481102_0_0_1"/>
<dbReference type="Ensembl" id="ENSLOCT00000006587.1">
    <property type="protein sequence ID" value="ENSLOCP00000006579.1"/>
    <property type="gene ID" value="ENSLOCG00000005456.1"/>
</dbReference>
<dbReference type="EMBL" id="AHAT01019555">
    <property type="status" value="NOT_ANNOTATED_CDS"/>
    <property type="molecule type" value="Genomic_DNA"/>
</dbReference>
<dbReference type="InterPro" id="IPR007110">
    <property type="entry name" value="Ig-like_dom"/>
</dbReference>
<dbReference type="Gene3D" id="2.60.40.10">
    <property type="entry name" value="Immunoglobulins"/>
    <property type="match status" value="4"/>
</dbReference>
<feature type="domain" description="Ig-like" evidence="3">
    <location>
        <begin position="242"/>
        <end position="325"/>
    </location>
</feature>
<dbReference type="eggNOG" id="ENOG502RDZY">
    <property type="taxonomic scope" value="Eukaryota"/>
</dbReference>
<dbReference type="STRING" id="7918.ENSLOCP00000006579"/>
<proteinExistence type="predicted"/>
<evidence type="ECO:0000313" key="5">
    <source>
        <dbReference type="Proteomes" id="UP000018468"/>
    </source>
</evidence>
<evidence type="ECO:0000259" key="3">
    <source>
        <dbReference type="PROSITE" id="PS50835"/>
    </source>
</evidence>
<keyword evidence="2" id="KW-0732">Signal</keyword>
<dbReference type="KEGG" id="loc:102689089"/>
<reference evidence="4" key="3">
    <citation type="submission" date="2025-09" db="UniProtKB">
        <authorList>
            <consortium name="Ensembl"/>
        </authorList>
    </citation>
    <scope>IDENTIFICATION</scope>
</reference>
<evidence type="ECO:0000256" key="1">
    <source>
        <dbReference type="SAM" id="Phobius"/>
    </source>
</evidence>
<dbReference type="Bgee" id="ENSLOCG00000005456">
    <property type="expression patterns" value="Expressed in heart and 11 other cell types or tissues"/>
</dbReference>
<dbReference type="InterPro" id="IPR003599">
    <property type="entry name" value="Ig_sub"/>
</dbReference>
<keyword evidence="1" id="KW-0812">Transmembrane</keyword>
<dbReference type="OMA" id="VYTNGSY"/>
<dbReference type="AlphaFoldDB" id="W5MDX0"/>
<dbReference type="PROSITE" id="PS50835">
    <property type="entry name" value="IG_LIKE"/>
    <property type="match status" value="1"/>
</dbReference>
<reference evidence="4" key="2">
    <citation type="submission" date="2025-08" db="UniProtKB">
        <authorList>
            <consortium name="Ensembl"/>
        </authorList>
    </citation>
    <scope>IDENTIFICATION</scope>
</reference>
<keyword evidence="1" id="KW-1133">Transmembrane helix</keyword>
<dbReference type="GeneTree" id="ENSGT01150000286924"/>
<evidence type="ECO:0000256" key="2">
    <source>
        <dbReference type="SAM" id="SignalP"/>
    </source>
</evidence>
<dbReference type="GeneID" id="102689089"/>
<accession>W5MDX0</accession>
<dbReference type="InterPro" id="IPR013783">
    <property type="entry name" value="Ig-like_fold"/>
</dbReference>
<dbReference type="SMART" id="SM00409">
    <property type="entry name" value="IG"/>
    <property type="match status" value="2"/>
</dbReference>
<feature type="chain" id="PRO_5004867675" evidence="2">
    <location>
        <begin position="20"/>
        <end position="536"/>
    </location>
</feature>
<dbReference type="SUPFAM" id="SSF48726">
    <property type="entry name" value="Immunoglobulin"/>
    <property type="match status" value="4"/>
</dbReference>
<dbReference type="PANTHER" id="PTHR46484:SF3">
    <property type="entry name" value="MYELIN-ASSOCIATED GLYCOPROTEIN-LIKE"/>
    <property type="match status" value="1"/>
</dbReference>
<keyword evidence="1" id="KW-0472">Membrane</keyword>
<evidence type="ECO:0000313" key="4">
    <source>
        <dbReference type="Ensembl" id="ENSLOCP00000006579.1"/>
    </source>
</evidence>
<name>W5MDX0_LEPOC</name>
<organism evidence="4 5">
    <name type="scientific">Lepisosteus oculatus</name>
    <name type="common">Spotted gar</name>
    <dbReference type="NCBI Taxonomy" id="7918"/>
    <lineage>
        <taxon>Eukaryota</taxon>
        <taxon>Metazoa</taxon>
        <taxon>Chordata</taxon>
        <taxon>Craniata</taxon>
        <taxon>Vertebrata</taxon>
        <taxon>Euteleostomi</taxon>
        <taxon>Actinopterygii</taxon>
        <taxon>Neopterygii</taxon>
        <taxon>Holostei</taxon>
        <taxon>Semionotiformes</taxon>
        <taxon>Lepisosteidae</taxon>
        <taxon>Lepisosteus</taxon>
    </lineage>
</organism>
<dbReference type="InterPro" id="IPR036179">
    <property type="entry name" value="Ig-like_dom_sf"/>
</dbReference>
<dbReference type="InterPro" id="IPR013106">
    <property type="entry name" value="Ig_V-set"/>
</dbReference>